<organism evidence="1 2">
    <name type="scientific">Cryomorpha ignava</name>
    <dbReference type="NCBI Taxonomy" id="101383"/>
    <lineage>
        <taxon>Bacteria</taxon>
        <taxon>Pseudomonadati</taxon>
        <taxon>Bacteroidota</taxon>
        <taxon>Flavobacteriia</taxon>
        <taxon>Flavobacteriales</taxon>
        <taxon>Cryomorphaceae</taxon>
        <taxon>Cryomorpha</taxon>
    </lineage>
</organism>
<proteinExistence type="predicted"/>
<dbReference type="EMBL" id="JAAGVY010000024">
    <property type="protein sequence ID" value="NEN24334.1"/>
    <property type="molecule type" value="Genomic_DNA"/>
</dbReference>
<accession>A0A7K3WS79</accession>
<dbReference type="PANTHER" id="PTHR43861:SF1">
    <property type="entry name" value="TRANS-ACONITATE 2-METHYLTRANSFERASE"/>
    <property type="match status" value="1"/>
</dbReference>
<keyword evidence="1" id="KW-0489">Methyltransferase</keyword>
<evidence type="ECO:0000313" key="2">
    <source>
        <dbReference type="Proteomes" id="UP000486602"/>
    </source>
</evidence>
<protein>
    <submittedName>
        <fullName evidence="1">Class I SAM-dependent methyltransferase</fullName>
    </submittedName>
</protein>
<dbReference type="Gene3D" id="3.40.50.150">
    <property type="entry name" value="Vaccinia Virus protein VP39"/>
    <property type="match status" value="1"/>
</dbReference>
<dbReference type="SUPFAM" id="SSF53335">
    <property type="entry name" value="S-adenosyl-L-methionine-dependent methyltransferases"/>
    <property type="match status" value="1"/>
</dbReference>
<dbReference type="InterPro" id="IPR029063">
    <property type="entry name" value="SAM-dependent_MTases_sf"/>
</dbReference>
<keyword evidence="1" id="KW-0808">Transferase</keyword>
<dbReference type="GO" id="GO:0008168">
    <property type="term" value="F:methyltransferase activity"/>
    <property type="evidence" value="ECO:0007669"/>
    <property type="project" value="UniProtKB-KW"/>
</dbReference>
<dbReference type="Proteomes" id="UP000486602">
    <property type="component" value="Unassembled WGS sequence"/>
</dbReference>
<keyword evidence="2" id="KW-1185">Reference proteome</keyword>
<reference evidence="1 2" key="1">
    <citation type="submission" date="2020-02" db="EMBL/GenBank/DDBJ databases">
        <title>Out from the shadows clarifying the taxonomy of the family Cryomorphaceae and related taxa by utilizing the GTDB taxonomic framework.</title>
        <authorList>
            <person name="Bowman J.P."/>
        </authorList>
    </citation>
    <scope>NUCLEOTIDE SEQUENCE [LARGE SCALE GENOMIC DNA]</scope>
    <source>
        <strain evidence="1 2">QSSC 1-22</strain>
    </source>
</reference>
<comment type="caution">
    <text evidence="1">The sequence shown here is derived from an EMBL/GenBank/DDBJ whole genome shotgun (WGS) entry which is preliminary data.</text>
</comment>
<dbReference type="RefSeq" id="WP_163285727.1">
    <property type="nucleotide sequence ID" value="NZ_JAAGVY010000024.1"/>
</dbReference>
<name>A0A7K3WS79_9FLAO</name>
<dbReference type="Pfam" id="PF13489">
    <property type="entry name" value="Methyltransf_23"/>
    <property type="match status" value="1"/>
</dbReference>
<dbReference type="Gene3D" id="2.20.25.110">
    <property type="entry name" value="S-adenosyl-L-methionine-dependent methyltransferases"/>
    <property type="match status" value="1"/>
</dbReference>
<dbReference type="AlphaFoldDB" id="A0A7K3WS79"/>
<evidence type="ECO:0000313" key="1">
    <source>
        <dbReference type="EMBL" id="NEN24334.1"/>
    </source>
</evidence>
<gene>
    <name evidence="1" type="ORF">G3O08_12545</name>
</gene>
<sequence>MQKQSWYRSWFNSPYYHILYKNRDENEAARFIDRALKYFNPSHEARFLDLGCGKGRHSIYINSKGFDVTGVDLSDENIRKAKRFEKEHLHFSVHDMRERYADAKFDYVFNLFTSFGYFPSIEENEKVLSASHSNLKLKGKILIDFLNAHQVIKGLVKEEIQKIDGVTFKINREIEDGIIKKNIDIIDGEKEFRFVERVRALTRQDFVGMLSRCDFEILDTFGNYNLEEYDEDKSPRLILIARKGK</sequence>
<dbReference type="CDD" id="cd02440">
    <property type="entry name" value="AdoMet_MTases"/>
    <property type="match status" value="1"/>
</dbReference>
<dbReference type="PANTHER" id="PTHR43861">
    <property type="entry name" value="TRANS-ACONITATE 2-METHYLTRANSFERASE-RELATED"/>
    <property type="match status" value="1"/>
</dbReference>
<dbReference type="GO" id="GO:0032259">
    <property type="term" value="P:methylation"/>
    <property type="evidence" value="ECO:0007669"/>
    <property type="project" value="UniProtKB-KW"/>
</dbReference>